<dbReference type="OrthoDB" id="50830at2759"/>
<reference evidence="4" key="2">
    <citation type="submission" date="2021-04" db="EMBL/GenBank/DDBJ databases">
        <authorList>
            <person name="Podell S."/>
        </authorList>
    </citation>
    <scope>NUCLEOTIDE SEQUENCE</scope>
    <source>
        <strain evidence="4">Hildebrandi</strain>
    </source>
</reference>
<accession>A0A9K3KIB5</accession>
<reference evidence="4" key="1">
    <citation type="journal article" date="2021" name="Sci. Rep.">
        <title>Diploid genomic architecture of Nitzschia inconspicua, an elite biomass production diatom.</title>
        <authorList>
            <person name="Oliver A."/>
            <person name="Podell S."/>
            <person name="Pinowska A."/>
            <person name="Traller J.C."/>
            <person name="Smith S.R."/>
            <person name="McClure R."/>
            <person name="Beliaev A."/>
            <person name="Bohutskyi P."/>
            <person name="Hill E.A."/>
            <person name="Rabines A."/>
            <person name="Zheng H."/>
            <person name="Allen L.Z."/>
            <person name="Kuo A."/>
            <person name="Grigoriev I.V."/>
            <person name="Allen A.E."/>
            <person name="Hazlebeck D."/>
            <person name="Allen E.E."/>
        </authorList>
    </citation>
    <scope>NUCLEOTIDE SEQUENCE</scope>
    <source>
        <strain evidence="4">Hildebrandi</strain>
    </source>
</reference>
<dbReference type="Pfam" id="PF00170">
    <property type="entry name" value="bZIP_1"/>
    <property type="match status" value="1"/>
</dbReference>
<evidence type="ECO:0000313" key="5">
    <source>
        <dbReference type="Proteomes" id="UP000693970"/>
    </source>
</evidence>
<evidence type="ECO:0000256" key="1">
    <source>
        <dbReference type="SAM" id="Coils"/>
    </source>
</evidence>
<dbReference type="PROSITE" id="PS00036">
    <property type="entry name" value="BZIP_BASIC"/>
    <property type="match status" value="1"/>
</dbReference>
<comment type="caution">
    <text evidence="4">The sequence shown here is derived from an EMBL/GenBank/DDBJ whole genome shotgun (WGS) entry which is preliminary data.</text>
</comment>
<dbReference type="SMART" id="SM00338">
    <property type="entry name" value="BRLZ"/>
    <property type="match status" value="1"/>
</dbReference>
<dbReference type="GO" id="GO:0003700">
    <property type="term" value="F:DNA-binding transcription factor activity"/>
    <property type="evidence" value="ECO:0007669"/>
    <property type="project" value="InterPro"/>
</dbReference>
<evidence type="ECO:0000259" key="3">
    <source>
        <dbReference type="PROSITE" id="PS50217"/>
    </source>
</evidence>
<feature type="region of interest" description="Disordered" evidence="2">
    <location>
        <begin position="1"/>
        <end position="68"/>
    </location>
</feature>
<organism evidence="4 5">
    <name type="scientific">Nitzschia inconspicua</name>
    <dbReference type="NCBI Taxonomy" id="303405"/>
    <lineage>
        <taxon>Eukaryota</taxon>
        <taxon>Sar</taxon>
        <taxon>Stramenopiles</taxon>
        <taxon>Ochrophyta</taxon>
        <taxon>Bacillariophyta</taxon>
        <taxon>Bacillariophyceae</taxon>
        <taxon>Bacillariophycidae</taxon>
        <taxon>Bacillariales</taxon>
        <taxon>Bacillariaceae</taxon>
        <taxon>Nitzschia</taxon>
    </lineage>
</organism>
<feature type="coiled-coil region" evidence="1">
    <location>
        <begin position="71"/>
        <end position="105"/>
    </location>
</feature>
<dbReference type="InterPro" id="IPR004827">
    <property type="entry name" value="bZIP"/>
</dbReference>
<gene>
    <name evidence="4" type="ORF">IV203_021949</name>
</gene>
<feature type="domain" description="BZIP" evidence="3">
    <location>
        <begin position="46"/>
        <end position="102"/>
    </location>
</feature>
<dbReference type="EMBL" id="JAGRRH010000023">
    <property type="protein sequence ID" value="KAG7343941.1"/>
    <property type="molecule type" value="Genomic_DNA"/>
</dbReference>
<protein>
    <submittedName>
        <fullName evidence="4">BZIP transcription factor</fullName>
    </submittedName>
</protein>
<sequence length="157" mass="16953">MDDSNGKTGDSSLAGSKRSASDHGDDSADDDGKDDEYELDPEKRREARKMRRVMANRRSARESRERRKKLLSDLQESVESLTSDNTVLTKENLSLRRELASLIEQSGGAASLSMIPNIQSLLNSTKNLSNLTVPPSASLIKSGGDGALGEASSTGRK</sequence>
<feature type="compositionally biased region" description="Acidic residues" evidence="2">
    <location>
        <begin position="27"/>
        <end position="39"/>
    </location>
</feature>
<feature type="compositionally biased region" description="Basic residues" evidence="2">
    <location>
        <begin position="46"/>
        <end position="55"/>
    </location>
</feature>
<feature type="compositionally biased region" description="Polar residues" evidence="2">
    <location>
        <begin position="1"/>
        <end position="14"/>
    </location>
</feature>
<dbReference type="Proteomes" id="UP000693970">
    <property type="component" value="Unassembled WGS sequence"/>
</dbReference>
<evidence type="ECO:0000256" key="2">
    <source>
        <dbReference type="SAM" id="MobiDB-lite"/>
    </source>
</evidence>
<feature type="region of interest" description="Disordered" evidence="2">
    <location>
        <begin position="135"/>
        <end position="157"/>
    </location>
</feature>
<dbReference type="PROSITE" id="PS50217">
    <property type="entry name" value="BZIP"/>
    <property type="match status" value="1"/>
</dbReference>
<name>A0A9K3KIB5_9STRA</name>
<keyword evidence="1" id="KW-0175">Coiled coil</keyword>
<proteinExistence type="predicted"/>
<evidence type="ECO:0000313" key="4">
    <source>
        <dbReference type="EMBL" id="KAG7343941.1"/>
    </source>
</evidence>
<keyword evidence="5" id="KW-1185">Reference proteome</keyword>
<dbReference type="AlphaFoldDB" id="A0A9K3KIB5"/>